<evidence type="ECO:0000256" key="12">
    <source>
        <dbReference type="RuleBase" id="RU000688"/>
    </source>
</evidence>
<dbReference type="PRINTS" id="PR00237">
    <property type="entry name" value="GPCRRHODOPSN"/>
</dbReference>
<feature type="transmembrane region" description="Helical" evidence="14">
    <location>
        <begin position="231"/>
        <end position="259"/>
    </location>
</feature>
<feature type="region of interest" description="Disordered" evidence="13">
    <location>
        <begin position="356"/>
        <end position="375"/>
    </location>
</feature>
<dbReference type="RefSeq" id="XP_030060784.1">
    <property type="nucleotide sequence ID" value="XM_030204924.1"/>
</dbReference>
<dbReference type="SUPFAM" id="SSF81321">
    <property type="entry name" value="Family A G protein-coupled receptor-like"/>
    <property type="match status" value="1"/>
</dbReference>
<dbReference type="GO" id="GO:0007200">
    <property type="term" value="P:phospholipase C-activating G protein-coupled receptor signaling pathway"/>
    <property type="evidence" value="ECO:0007669"/>
    <property type="project" value="TreeGrafter"/>
</dbReference>
<evidence type="ECO:0000256" key="13">
    <source>
        <dbReference type="SAM" id="MobiDB-lite"/>
    </source>
</evidence>
<dbReference type="PANTHER" id="PTHR24225:SF72">
    <property type="entry name" value="G-PROTEIN COUPLED RECEPTORS FAMILY 1 PROFILE DOMAIN-CONTAINING PROTEIN-RELATED"/>
    <property type="match status" value="1"/>
</dbReference>
<evidence type="ECO:0000313" key="16">
    <source>
        <dbReference type="Proteomes" id="UP000515156"/>
    </source>
</evidence>
<dbReference type="FunFam" id="1.20.1070.10:FF:000109">
    <property type="entry name" value="Leukotriene B4 receptor"/>
    <property type="match status" value="1"/>
</dbReference>
<evidence type="ECO:0000256" key="9">
    <source>
        <dbReference type="ARBA" id="ARBA00023180"/>
    </source>
</evidence>
<evidence type="ECO:0000256" key="7">
    <source>
        <dbReference type="ARBA" id="ARBA00023136"/>
    </source>
</evidence>
<keyword evidence="16" id="KW-1185">Reference proteome</keyword>
<dbReference type="Gene3D" id="1.20.1070.10">
    <property type="entry name" value="Rhodopsin 7-helix transmembrane proteins"/>
    <property type="match status" value="1"/>
</dbReference>
<evidence type="ECO:0000256" key="8">
    <source>
        <dbReference type="ARBA" id="ARBA00023170"/>
    </source>
</evidence>
<dbReference type="GO" id="GO:0007204">
    <property type="term" value="P:positive regulation of cytosolic calcium ion concentration"/>
    <property type="evidence" value="ECO:0007669"/>
    <property type="project" value="TreeGrafter"/>
</dbReference>
<dbReference type="GO" id="GO:0004875">
    <property type="term" value="F:complement receptor activity"/>
    <property type="evidence" value="ECO:0007669"/>
    <property type="project" value="TreeGrafter"/>
</dbReference>
<dbReference type="InterPro" id="IPR017452">
    <property type="entry name" value="GPCR_Rhodpsn_7TM"/>
</dbReference>
<feature type="transmembrane region" description="Helical" evidence="14">
    <location>
        <begin position="144"/>
        <end position="165"/>
    </location>
</feature>
<comment type="similarity">
    <text evidence="12">Belongs to the G-protein coupled receptor 1 family.</text>
</comment>
<keyword evidence="8 12" id="KW-0675">Receptor</keyword>
<evidence type="ECO:0000259" key="15">
    <source>
        <dbReference type="PROSITE" id="PS50262"/>
    </source>
</evidence>
<evidence type="ECO:0000256" key="14">
    <source>
        <dbReference type="SAM" id="Phobius"/>
    </source>
</evidence>
<keyword evidence="7 14" id="KW-0472">Membrane</keyword>
<reference evidence="17" key="1">
    <citation type="submission" date="2025-08" db="UniProtKB">
        <authorList>
            <consortium name="RefSeq"/>
        </authorList>
    </citation>
    <scope>IDENTIFICATION</scope>
</reference>
<evidence type="ECO:0000256" key="11">
    <source>
        <dbReference type="ARBA" id="ARBA00025736"/>
    </source>
</evidence>
<dbReference type="PANTHER" id="PTHR24225">
    <property type="entry name" value="CHEMOTACTIC RECEPTOR"/>
    <property type="match status" value="1"/>
</dbReference>
<gene>
    <name evidence="17" type="primary">LOC115471219</name>
</gene>
<dbReference type="Pfam" id="PF00001">
    <property type="entry name" value="7tm_1"/>
    <property type="match status" value="1"/>
</dbReference>
<keyword evidence="3" id="KW-0597">Phosphoprotein</keyword>
<dbReference type="InterPro" id="IPR000826">
    <property type="entry name" value="Formyl_rcpt-rel"/>
</dbReference>
<feature type="transmembrane region" description="Helical" evidence="14">
    <location>
        <begin position="102"/>
        <end position="123"/>
    </location>
</feature>
<feature type="transmembrane region" description="Helical" evidence="14">
    <location>
        <begin position="279"/>
        <end position="299"/>
    </location>
</feature>
<feature type="transmembrane region" description="Helical" evidence="14">
    <location>
        <begin position="189"/>
        <end position="211"/>
    </location>
</feature>
<dbReference type="OrthoDB" id="8888529at2759"/>
<name>A0A6P7YD81_9AMPH</name>
<evidence type="ECO:0000256" key="6">
    <source>
        <dbReference type="ARBA" id="ARBA00023040"/>
    </source>
</evidence>
<evidence type="ECO:0000256" key="3">
    <source>
        <dbReference type="ARBA" id="ARBA00022553"/>
    </source>
</evidence>
<evidence type="ECO:0000256" key="4">
    <source>
        <dbReference type="ARBA" id="ARBA00022692"/>
    </source>
</evidence>
<dbReference type="PROSITE" id="PS00237">
    <property type="entry name" value="G_PROTEIN_RECEP_F1_1"/>
    <property type="match status" value="1"/>
</dbReference>
<feature type="transmembrane region" description="Helical" evidence="14">
    <location>
        <begin position="67"/>
        <end position="90"/>
    </location>
</feature>
<dbReference type="InParanoid" id="A0A6P7YD81"/>
<feature type="compositionally biased region" description="Polar residues" evidence="13">
    <location>
        <begin position="356"/>
        <end position="365"/>
    </location>
</feature>
<dbReference type="GeneID" id="115471219"/>
<dbReference type="GO" id="GO:0005886">
    <property type="term" value="C:plasma membrane"/>
    <property type="evidence" value="ECO:0007669"/>
    <property type="project" value="UniProtKB-SubCell"/>
</dbReference>
<comment type="subcellular location">
    <subcellularLocation>
        <location evidence="1">Cell membrane</location>
        <topology evidence="1">Multi-pass membrane protein</topology>
    </subcellularLocation>
</comment>
<dbReference type="AlphaFoldDB" id="A0A6P7YD81"/>
<evidence type="ECO:0000256" key="10">
    <source>
        <dbReference type="ARBA" id="ARBA00023224"/>
    </source>
</evidence>
<dbReference type="GO" id="GO:0004974">
    <property type="term" value="F:leukotriene receptor activity"/>
    <property type="evidence" value="ECO:0007669"/>
    <property type="project" value="UniProtKB-ARBA"/>
</dbReference>
<dbReference type="InterPro" id="IPR000276">
    <property type="entry name" value="GPCR_Rhodpsn"/>
</dbReference>
<feature type="domain" description="G-protein coupled receptors family 1 profile" evidence="15">
    <location>
        <begin position="46"/>
        <end position="296"/>
    </location>
</feature>
<evidence type="ECO:0000313" key="17">
    <source>
        <dbReference type="RefSeq" id="XP_030060784.1"/>
    </source>
</evidence>
<keyword evidence="5 14" id="KW-1133">Transmembrane helix</keyword>
<keyword evidence="6 12" id="KW-0297">G-protein coupled receptor</keyword>
<keyword evidence="2" id="KW-1003">Cell membrane</keyword>
<sequence>MDLSNFTLAPENVTTTSLPTSPIPWLEYVLLPSLFLGACFLVGVPGNILVIWTILFRISPRSFTVVLLLHMAIADFSVLITLPIWIHALADSWVFGLFFCKFLTYLIHVSMYGSLFFITLMSVHRFLAVVFPFVLLRWQQRRRVYGILGIAWILALAFASPVFVYRTTMVHGDSVQCSHRKYSSDQQKLAILLLESTVGFVVPFFILLLCYSFILHKIQHLKSKKIKSEKLIVSVVIAFFLCWFPYHVFNVLTIASVLLKSTDPSTSESLEKVVAVGNNIAGALAFFCSCLNPILYAFAARSFRGGLRGINFTKVLGQMNEDTTQKKPTKISHISDDHNSLENQVPHSLEIQKSHSLQNQISPSLENHRPCSLQS</sequence>
<keyword evidence="10 12" id="KW-0807">Transducer</keyword>
<comment type="similarity">
    <text evidence="11">Belongs to the chemokine-like receptor (CMKLR) family.</text>
</comment>
<dbReference type="KEGG" id="muo:115471219"/>
<organism evidence="16 17">
    <name type="scientific">Microcaecilia unicolor</name>
    <dbReference type="NCBI Taxonomy" id="1415580"/>
    <lineage>
        <taxon>Eukaryota</taxon>
        <taxon>Metazoa</taxon>
        <taxon>Chordata</taxon>
        <taxon>Craniata</taxon>
        <taxon>Vertebrata</taxon>
        <taxon>Euteleostomi</taxon>
        <taxon>Amphibia</taxon>
        <taxon>Gymnophiona</taxon>
        <taxon>Siphonopidae</taxon>
        <taxon>Microcaecilia</taxon>
    </lineage>
</organism>
<keyword evidence="9" id="KW-0325">Glycoprotein</keyword>
<evidence type="ECO:0000256" key="1">
    <source>
        <dbReference type="ARBA" id="ARBA00004651"/>
    </source>
</evidence>
<feature type="transmembrane region" description="Helical" evidence="14">
    <location>
        <begin position="34"/>
        <end position="55"/>
    </location>
</feature>
<evidence type="ECO:0000256" key="2">
    <source>
        <dbReference type="ARBA" id="ARBA00022475"/>
    </source>
</evidence>
<evidence type="ECO:0000256" key="5">
    <source>
        <dbReference type="ARBA" id="ARBA00022989"/>
    </source>
</evidence>
<keyword evidence="4 12" id="KW-0812">Transmembrane</keyword>
<accession>A0A6P7YD81</accession>
<dbReference type="GO" id="GO:0006954">
    <property type="term" value="P:inflammatory response"/>
    <property type="evidence" value="ECO:0007669"/>
    <property type="project" value="TreeGrafter"/>
</dbReference>
<proteinExistence type="inferred from homology"/>
<dbReference type="PROSITE" id="PS50262">
    <property type="entry name" value="G_PROTEIN_RECEP_F1_2"/>
    <property type="match status" value="1"/>
</dbReference>
<dbReference type="Proteomes" id="UP000515156">
    <property type="component" value="Chromosome 5"/>
</dbReference>
<protein>
    <submittedName>
        <fullName evidence="17">Leukotriene B4 receptor 1-like</fullName>
    </submittedName>
</protein>